<dbReference type="CDD" id="cd04301">
    <property type="entry name" value="NAT_SF"/>
    <property type="match status" value="1"/>
</dbReference>
<dbReference type="GeneID" id="98067783"/>
<comment type="caution">
    <text evidence="2">The sequence shown here is derived from an EMBL/GenBank/DDBJ whole genome shotgun (WGS) entry which is preliminary data.</text>
</comment>
<dbReference type="InterPro" id="IPR000182">
    <property type="entry name" value="GNAT_dom"/>
</dbReference>
<dbReference type="Pfam" id="PF13673">
    <property type="entry name" value="Acetyltransf_10"/>
    <property type="match status" value="1"/>
</dbReference>
<evidence type="ECO:0000259" key="1">
    <source>
        <dbReference type="PROSITE" id="PS51186"/>
    </source>
</evidence>
<sequence length="268" mass="31148">MIFNKVETIERYQQIIERYYSKNGVSNDYLQRDAETLIKKGELLECCEENNAYLLVKKTVGHRMYYYINDFNTIPNCSNIKDVVVEILYRGEPFYPQQEIGFLKNAGFKVNLTRDLYTGIYKDLVPPILNKNIEVRYTTTMEEVEFACNLFNISFDTLSGDYISQEEYSTLFQNKSILIATDRNQNLLGALHQSFTGKVACISHIVVLPEARGYHVGQSLLNRFVENHMETEKSRYMFWVQQQNTAAVSMYQKKGFKYAGKSTISLIK</sequence>
<dbReference type="InterPro" id="IPR016181">
    <property type="entry name" value="Acyl_CoA_acyltransferase"/>
</dbReference>
<dbReference type="HOGENOM" id="CLU_1037611_0_0_10"/>
<dbReference type="PROSITE" id="PS51186">
    <property type="entry name" value="GNAT"/>
    <property type="match status" value="1"/>
</dbReference>
<dbReference type="Proteomes" id="UP000004892">
    <property type="component" value="Unassembled WGS sequence"/>
</dbReference>
<dbReference type="Gene3D" id="3.40.630.30">
    <property type="match status" value="1"/>
</dbReference>
<dbReference type="STRING" id="742817.HMPREF9449_00113"/>
<proteinExistence type="predicted"/>
<dbReference type="AlphaFoldDB" id="H1DCQ6"/>
<keyword evidence="3" id="KW-1185">Reference proteome</keyword>
<dbReference type="EMBL" id="ADMC01000001">
    <property type="protein sequence ID" value="EHP51111.1"/>
    <property type="molecule type" value="Genomic_DNA"/>
</dbReference>
<evidence type="ECO:0000313" key="3">
    <source>
        <dbReference type="Proteomes" id="UP000004892"/>
    </source>
</evidence>
<protein>
    <recommendedName>
        <fullName evidence="1">N-acetyltransferase domain-containing protein</fullName>
    </recommendedName>
</protein>
<feature type="domain" description="N-acetyltransferase" evidence="1">
    <location>
        <begin position="133"/>
        <end position="268"/>
    </location>
</feature>
<organism evidence="2 3">
    <name type="scientific">Odoribacter laneus YIT 12061</name>
    <dbReference type="NCBI Taxonomy" id="742817"/>
    <lineage>
        <taxon>Bacteria</taxon>
        <taxon>Pseudomonadati</taxon>
        <taxon>Bacteroidota</taxon>
        <taxon>Bacteroidia</taxon>
        <taxon>Bacteroidales</taxon>
        <taxon>Odoribacteraceae</taxon>
        <taxon>Odoribacter</taxon>
    </lineage>
</organism>
<dbReference type="SUPFAM" id="SSF55729">
    <property type="entry name" value="Acyl-CoA N-acyltransferases (Nat)"/>
    <property type="match status" value="1"/>
</dbReference>
<reference evidence="2 3" key="1">
    <citation type="submission" date="2012-01" db="EMBL/GenBank/DDBJ databases">
        <title>The Genome Sequence of Odoribacter laneus YIT 12061.</title>
        <authorList>
            <consortium name="The Broad Institute Genome Sequencing Platform"/>
            <person name="Earl A."/>
            <person name="Ward D."/>
            <person name="Feldgarden M."/>
            <person name="Gevers D."/>
            <person name="Morotomi M."/>
            <person name="Young S.K."/>
            <person name="Zeng Q."/>
            <person name="Gargeya S."/>
            <person name="Fitzgerald M."/>
            <person name="Haas B."/>
            <person name="Abouelleil A."/>
            <person name="Alvarado L."/>
            <person name="Arachchi H.M."/>
            <person name="Berlin A."/>
            <person name="Chapman S.B."/>
            <person name="Gearin G."/>
            <person name="Goldberg J."/>
            <person name="Griggs A."/>
            <person name="Gujja S."/>
            <person name="Hansen M."/>
            <person name="Heiman D."/>
            <person name="Howarth C."/>
            <person name="Larimer J."/>
            <person name="Lui A."/>
            <person name="MacDonald P.J.P."/>
            <person name="McCowen C."/>
            <person name="Montmayeur A."/>
            <person name="Murphy C."/>
            <person name="Neiman D."/>
            <person name="Pearson M."/>
            <person name="Priest M."/>
            <person name="Roberts A."/>
            <person name="Saif S."/>
            <person name="Shea T."/>
            <person name="Sisk P."/>
            <person name="Stolte C."/>
            <person name="Sykes S."/>
            <person name="Wortman J."/>
            <person name="Nusbaum C."/>
            <person name="Birren B."/>
        </authorList>
    </citation>
    <scope>NUCLEOTIDE SEQUENCE [LARGE SCALE GENOMIC DNA]</scope>
    <source>
        <strain evidence="2 3">YIT 12061</strain>
    </source>
</reference>
<accession>H1DCQ6</accession>
<dbReference type="GO" id="GO:0016747">
    <property type="term" value="F:acyltransferase activity, transferring groups other than amino-acyl groups"/>
    <property type="evidence" value="ECO:0007669"/>
    <property type="project" value="InterPro"/>
</dbReference>
<name>H1DCQ6_9BACT</name>
<gene>
    <name evidence="2" type="ORF">HMPREF9449_00113</name>
</gene>
<dbReference type="PATRIC" id="fig|742817.3.peg.116"/>
<dbReference type="RefSeq" id="WP_009135267.1">
    <property type="nucleotide sequence ID" value="NZ_JH594596.1"/>
</dbReference>
<evidence type="ECO:0000313" key="2">
    <source>
        <dbReference type="EMBL" id="EHP51111.1"/>
    </source>
</evidence>